<proteinExistence type="predicted"/>
<evidence type="ECO:0000313" key="2">
    <source>
        <dbReference type="EMBL" id="ONF95790.1"/>
    </source>
</evidence>
<dbReference type="Pfam" id="PF09923">
    <property type="entry name" value="DUF2155"/>
    <property type="match status" value="1"/>
</dbReference>
<protein>
    <recommendedName>
        <fullName evidence="4">DUF2155 domain-containing protein</fullName>
    </recommendedName>
</protein>
<comment type="caution">
    <text evidence="2">The sequence shown here is derived from an EMBL/GenBank/DDBJ whole genome shotgun (WGS) entry which is preliminary data.</text>
</comment>
<dbReference type="AlphaFoldDB" id="A0A1V2ET64"/>
<dbReference type="STRING" id="1915074.SPHI_19920"/>
<evidence type="ECO:0000313" key="3">
    <source>
        <dbReference type="Proteomes" id="UP000188729"/>
    </source>
</evidence>
<sequence>MKPAVAAAAIGGAALLAAGVWQGARWLGDARESAPVTSQQVPDAADEKAPSDVVTVEGEVAPVDAGSTPMAQRGAVIGLLNKRNGVSRDLTMKPGQALRVGDTIVRLRACERTAPWEQEQLTGAFIQLDVRGSDNKWRRGFSGWLYKERPALNVVQHPIYDVWPKSCTMSFPEKGPDTDVLSAPSTARKSAAPARRASDDDRDVPSTFESASPSNAM</sequence>
<reference evidence="2 3" key="1">
    <citation type="submission" date="2016-11" db="EMBL/GenBank/DDBJ databases">
        <title>Genome sequence of Sphingomonas jeddahensis G39.</title>
        <authorList>
            <person name="Poehlein A."/>
            <person name="Wuebbeler J.H."/>
            <person name="Steinbuechel A."/>
            <person name="Daniel R."/>
        </authorList>
    </citation>
    <scope>NUCLEOTIDE SEQUENCE [LARGE SCALE GENOMIC DNA]</scope>
    <source>
        <strain evidence="2 3">G39</strain>
    </source>
</reference>
<keyword evidence="3" id="KW-1185">Reference proteome</keyword>
<organism evidence="2 3">
    <name type="scientific">Sphingomonas jeddahensis</name>
    <dbReference type="NCBI Taxonomy" id="1915074"/>
    <lineage>
        <taxon>Bacteria</taxon>
        <taxon>Pseudomonadati</taxon>
        <taxon>Pseudomonadota</taxon>
        <taxon>Alphaproteobacteria</taxon>
        <taxon>Sphingomonadales</taxon>
        <taxon>Sphingomonadaceae</taxon>
        <taxon>Sphingomonas</taxon>
    </lineage>
</organism>
<dbReference type="Proteomes" id="UP000188729">
    <property type="component" value="Unassembled WGS sequence"/>
</dbReference>
<evidence type="ECO:0000256" key="1">
    <source>
        <dbReference type="SAM" id="MobiDB-lite"/>
    </source>
</evidence>
<feature type="region of interest" description="Disordered" evidence="1">
    <location>
        <begin position="174"/>
        <end position="217"/>
    </location>
</feature>
<feature type="compositionally biased region" description="Low complexity" evidence="1">
    <location>
        <begin position="182"/>
        <end position="195"/>
    </location>
</feature>
<dbReference type="EMBL" id="MPSB01000008">
    <property type="protein sequence ID" value="ONF95790.1"/>
    <property type="molecule type" value="Genomic_DNA"/>
</dbReference>
<feature type="region of interest" description="Disordered" evidence="1">
    <location>
        <begin position="31"/>
        <end position="51"/>
    </location>
</feature>
<evidence type="ECO:0008006" key="4">
    <source>
        <dbReference type="Google" id="ProtNLM"/>
    </source>
</evidence>
<gene>
    <name evidence="2" type="ORF">SPHI_19920</name>
</gene>
<accession>A0A1V2ET64</accession>
<feature type="compositionally biased region" description="Polar residues" evidence="1">
    <location>
        <begin position="207"/>
        <end position="217"/>
    </location>
</feature>
<name>A0A1V2ET64_9SPHN</name>
<dbReference type="InterPro" id="IPR019225">
    <property type="entry name" value="DUF2155"/>
</dbReference>